<name>A0ACA9RCC0_9GLOM</name>
<accession>A0ACA9RCC0</accession>
<reference evidence="1" key="1">
    <citation type="submission" date="2021-06" db="EMBL/GenBank/DDBJ databases">
        <authorList>
            <person name="Kallberg Y."/>
            <person name="Tangrot J."/>
            <person name="Rosling A."/>
        </authorList>
    </citation>
    <scope>NUCLEOTIDE SEQUENCE</scope>
    <source>
        <strain evidence="1">MA461A</strain>
    </source>
</reference>
<comment type="caution">
    <text evidence="1">The sequence shown here is derived from an EMBL/GenBank/DDBJ whole genome shotgun (WGS) entry which is preliminary data.</text>
</comment>
<dbReference type="EMBL" id="CAJVQC010048510">
    <property type="protein sequence ID" value="CAG8786302.1"/>
    <property type="molecule type" value="Genomic_DNA"/>
</dbReference>
<feature type="non-terminal residue" evidence="1">
    <location>
        <position position="1"/>
    </location>
</feature>
<feature type="non-terminal residue" evidence="1">
    <location>
        <position position="41"/>
    </location>
</feature>
<evidence type="ECO:0000313" key="1">
    <source>
        <dbReference type="EMBL" id="CAG8786302.1"/>
    </source>
</evidence>
<sequence length="41" mass="4400">NLSSTTFGGQGTVNEISHTTVNQESGNMNFDPSTIVESELR</sequence>
<evidence type="ECO:0000313" key="2">
    <source>
        <dbReference type="Proteomes" id="UP000789920"/>
    </source>
</evidence>
<gene>
    <name evidence="1" type="ORF">RPERSI_LOCUS18362</name>
</gene>
<protein>
    <submittedName>
        <fullName evidence="1">12034_t:CDS:1</fullName>
    </submittedName>
</protein>
<keyword evidence="2" id="KW-1185">Reference proteome</keyword>
<proteinExistence type="predicted"/>
<dbReference type="Proteomes" id="UP000789920">
    <property type="component" value="Unassembled WGS sequence"/>
</dbReference>
<organism evidence="1 2">
    <name type="scientific">Racocetra persica</name>
    <dbReference type="NCBI Taxonomy" id="160502"/>
    <lineage>
        <taxon>Eukaryota</taxon>
        <taxon>Fungi</taxon>
        <taxon>Fungi incertae sedis</taxon>
        <taxon>Mucoromycota</taxon>
        <taxon>Glomeromycotina</taxon>
        <taxon>Glomeromycetes</taxon>
        <taxon>Diversisporales</taxon>
        <taxon>Gigasporaceae</taxon>
        <taxon>Racocetra</taxon>
    </lineage>
</organism>